<feature type="transmembrane region" description="Helical" evidence="5">
    <location>
        <begin position="6"/>
        <end position="25"/>
    </location>
</feature>
<evidence type="ECO:0000256" key="3">
    <source>
        <dbReference type="ARBA" id="ARBA00022989"/>
    </source>
</evidence>
<organism evidence="6 7">
    <name type="scientific">Desulforapulum autotrophicum (strain ATCC 43914 / DSM 3382 / VKM B-1955 / HRM2)</name>
    <name type="common">Desulfobacterium autotrophicum</name>
    <dbReference type="NCBI Taxonomy" id="177437"/>
    <lineage>
        <taxon>Bacteria</taxon>
        <taxon>Pseudomonadati</taxon>
        <taxon>Thermodesulfobacteriota</taxon>
        <taxon>Desulfobacteria</taxon>
        <taxon>Desulfobacterales</taxon>
        <taxon>Desulfobacteraceae</taxon>
        <taxon>Desulforapulum</taxon>
    </lineage>
</organism>
<feature type="transmembrane region" description="Helical" evidence="5">
    <location>
        <begin position="32"/>
        <end position="52"/>
    </location>
</feature>
<dbReference type="RefSeq" id="WP_015905391.1">
    <property type="nucleotide sequence ID" value="NC_012108.1"/>
</dbReference>
<reference evidence="6 7" key="1">
    <citation type="journal article" date="2009" name="Environ. Microbiol.">
        <title>Genome sequence of Desulfobacterium autotrophicum HRM2, a marine sulfate reducer oxidizing organic carbon completely to carbon dioxide.</title>
        <authorList>
            <person name="Strittmatter A.W."/>
            <person name="Liesegang H."/>
            <person name="Rabus R."/>
            <person name="Decker I."/>
            <person name="Amann J."/>
            <person name="Andres S."/>
            <person name="Henne A."/>
            <person name="Fricke W.F."/>
            <person name="Martinez-Arias R."/>
            <person name="Bartels D."/>
            <person name="Goesmann A."/>
            <person name="Krause L."/>
            <person name="Puehler A."/>
            <person name="Klenk H.P."/>
            <person name="Richter M."/>
            <person name="Schuler M."/>
            <person name="Gloeckner F.O."/>
            <person name="Meyerdierks A."/>
            <person name="Gottschalk G."/>
            <person name="Amann R."/>
        </authorList>
    </citation>
    <scope>NUCLEOTIDE SEQUENCE [LARGE SCALE GENOMIC DNA]</scope>
    <source>
        <strain evidence="7">ATCC 43914 / DSM 3382 / HRM2</strain>
    </source>
</reference>
<dbReference type="GO" id="GO:0009403">
    <property type="term" value="P:toxin biosynthetic process"/>
    <property type="evidence" value="ECO:0007669"/>
    <property type="project" value="InterPro"/>
</dbReference>
<dbReference type="InterPro" id="IPR003825">
    <property type="entry name" value="Colicin-V_CvpA"/>
</dbReference>
<keyword evidence="4 5" id="KW-0472">Membrane</keyword>
<dbReference type="KEGG" id="dat:HRM2_35760"/>
<comment type="subcellular location">
    <subcellularLocation>
        <location evidence="1">Membrane</location>
        <topology evidence="1">Multi-pass membrane protein</topology>
    </subcellularLocation>
</comment>
<evidence type="ECO:0000313" key="7">
    <source>
        <dbReference type="Proteomes" id="UP000000442"/>
    </source>
</evidence>
<accession>C0Q9D6</accession>
<gene>
    <name evidence="6" type="ordered locus">HRM2_35760</name>
</gene>
<keyword evidence="7" id="KW-1185">Reference proteome</keyword>
<protein>
    <submittedName>
        <fullName evidence="6">Colicin V production protein-like protein</fullName>
    </submittedName>
</protein>
<dbReference type="EMBL" id="CP001087">
    <property type="protein sequence ID" value="ACN16641.1"/>
    <property type="molecule type" value="Genomic_DNA"/>
</dbReference>
<dbReference type="eggNOG" id="COG1286">
    <property type="taxonomic scope" value="Bacteria"/>
</dbReference>
<dbReference type="PANTHER" id="PTHR36926">
    <property type="entry name" value="COLICIN V PRODUCTION PROTEIN"/>
    <property type="match status" value="1"/>
</dbReference>
<feature type="transmembrane region" description="Helical" evidence="5">
    <location>
        <begin position="100"/>
        <end position="125"/>
    </location>
</feature>
<proteinExistence type="predicted"/>
<evidence type="ECO:0000256" key="5">
    <source>
        <dbReference type="SAM" id="Phobius"/>
    </source>
</evidence>
<evidence type="ECO:0000313" key="6">
    <source>
        <dbReference type="EMBL" id="ACN16641.1"/>
    </source>
</evidence>
<dbReference type="OrthoDB" id="5419037at2"/>
<feature type="transmembrane region" description="Helical" evidence="5">
    <location>
        <begin position="64"/>
        <end position="88"/>
    </location>
</feature>
<sequence length="182" mass="20388">MNLFDVIILVVVSFCLVRGLFRGFIREVSSIVGVLAGFYGAGTYYPLVAPFLNQWVDNPGYRKIISFFVLFCGILIAVNLVAALIRYLLNIVFLGWVDRLCGLVFGAAKGLLIVSILLIVVTILLPRNTAFVSESRLCPHVVMVSEVLSVFVPQEMQHQLHLKIEGIKKSWEKQKMTTSKRV</sequence>
<keyword evidence="2 5" id="KW-0812">Transmembrane</keyword>
<name>C0Q9D6_DESAH</name>
<dbReference type="Proteomes" id="UP000000442">
    <property type="component" value="Chromosome"/>
</dbReference>
<dbReference type="HOGENOM" id="CLU_092720_4_1_7"/>
<keyword evidence="3 5" id="KW-1133">Transmembrane helix</keyword>
<dbReference type="PANTHER" id="PTHR36926:SF1">
    <property type="entry name" value="COLICIN V PRODUCTION PROTEIN"/>
    <property type="match status" value="1"/>
</dbReference>
<dbReference type="Pfam" id="PF02674">
    <property type="entry name" value="Colicin_V"/>
    <property type="match status" value="1"/>
</dbReference>
<dbReference type="AlphaFoldDB" id="C0Q9D6"/>
<dbReference type="InterPro" id="IPR052719">
    <property type="entry name" value="CvpA-like"/>
</dbReference>
<evidence type="ECO:0000256" key="4">
    <source>
        <dbReference type="ARBA" id="ARBA00023136"/>
    </source>
</evidence>
<evidence type="ECO:0000256" key="1">
    <source>
        <dbReference type="ARBA" id="ARBA00004141"/>
    </source>
</evidence>
<dbReference type="GO" id="GO:0016020">
    <property type="term" value="C:membrane"/>
    <property type="evidence" value="ECO:0007669"/>
    <property type="project" value="UniProtKB-SubCell"/>
</dbReference>
<evidence type="ECO:0000256" key="2">
    <source>
        <dbReference type="ARBA" id="ARBA00022692"/>
    </source>
</evidence>
<dbReference type="STRING" id="177437.HRM2_35760"/>